<protein>
    <submittedName>
        <fullName evidence="3">AbrB family transcriptional regulator</fullName>
    </submittedName>
</protein>
<dbReference type="Proteomes" id="UP000218238">
    <property type="component" value="Unassembled WGS sequence"/>
</dbReference>
<dbReference type="InterPro" id="IPR007159">
    <property type="entry name" value="SpoVT-AbrB_dom"/>
</dbReference>
<reference evidence="3 4" key="1">
    <citation type="submission" date="2017-08" db="EMBL/GenBank/DDBJ databases">
        <title>Draft genome sequence of filamentous cyanobacterium Calothrix elsteri CCALA 953.</title>
        <authorList>
            <person name="Gagunashvili A.N."/>
            <person name="Elster J."/>
            <person name="Andresson O.S."/>
        </authorList>
    </citation>
    <scope>NUCLEOTIDE SEQUENCE [LARGE SCALE GENOMIC DNA]</scope>
    <source>
        <strain evidence="3 4">CCALA 953</strain>
    </source>
</reference>
<dbReference type="SUPFAM" id="SSF89447">
    <property type="entry name" value="AbrB/MazE/MraZ-like"/>
    <property type="match status" value="1"/>
</dbReference>
<keyword evidence="1" id="KW-0238">DNA-binding</keyword>
<comment type="caution">
    <text evidence="3">The sequence shown here is derived from an EMBL/GenBank/DDBJ whole genome shotgun (WGS) entry which is preliminary data.</text>
</comment>
<evidence type="ECO:0000259" key="2">
    <source>
        <dbReference type="PROSITE" id="PS51740"/>
    </source>
</evidence>
<dbReference type="Pfam" id="PF04014">
    <property type="entry name" value="MazE_antitoxin"/>
    <property type="match status" value="1"/>
</dbReference>
<dbReference type="GO" id="GO:0003677">
    <property type="term" value="F:DNA binding"/>
    <property type="evidence" value="ECO:0007669"/>
    <property type="project" value="UniProtKB-UniRule"/>
</dbReference>
<keyword evidence="4" id="KW-1185">Reference proteome</keyword>
<gene>
    <name evidence="3" type="ORF">CK510_12415</name>
</gene>
<evidence type="ECO:0000313" key="4">
    <source>
        <dbReference type="Proteomes" id="UP000218238"/>
    </source>
</evidence>
<dbReference type="Gene3D" id="2.10.260.10">
    <property type="match status" value="1"/>
</dbReference>
<evidence type="ECO:0000313" key="3">
    <source>
        <dbReference type="EMBL" id="PAX54333.1"/>
    </source>
</evidence>
<dbReference type="RefSeq" id="WP_095722000.1">
    <property type="nucleotide sequence ID" value="NZ_NTFS01000116.1"/>
</dbReference>
<evidence type="ECO:0000256" key="1">
    <source>
        <dbReference type="PROSITE-ProRule" id="PRU01076"/>
    </source>
</evidence>
<organism evidence="3 4">
    <name type="scientific">Brunnivagina elsteri CCALA 953</name>
    <dbReference type="NCBI Taxonomy" id="987040"/>
    <lineage>
        <taxon>Bacteria</taxon>
        <taxon>Bacillati</taxon>
        <taxon>Cyanobacteriota</taxon>
        <taxon>Cyanophyceae</taxon>
        <taxon>Nostocales</taxon>
        <taxon>Calotrichaceae</taxon>
        <taxon>Brunnivagina</taxon>
    </lineage>
</organism>
<dbReference type="SMART" id="SM00966">
    <property type="entry name" value="SpoVT_AbrB"/>
    <property type="match status" value="1"/>
</dbReference>
<proteinExistence type="predicted"/>
<dbReference type="AlphaFoldDB" id="A0A2A2TJ28"/>
<feature type="domain" description="SpoVT-AbrB" evidence="2">
    <location>
        <begin position="1"/>
        <end position="43"/>
    </location>
</feature>
<accession>A0A2A2TJ28</accession>
<dbReference type="EMBL" id="NTFS01000116">
    <property type="protein sequence ID" value="PAX54333.1"/>
    <property type="molecule type" value="Genomic_DNA"/>
</dbReference>
<dbReference type="NCBIfam" id="TIGR01439">
    <property type="entry name" value="lp_hng_hel_AbrB"/>
    <property type="match status" value="1"/>
</dbReference>
<dbReference type="OrthoDB" id="9811597at2"/>
<sequence length="84" mass="9274">MKITSKGQVTIHVEIREKLGFLPNTDVEFEVVGDALYLKKIAILRGSRFAIAANPGKQLIAAMQGKATVKMTTEEIMQLTRQDA</sequence>
<name>A0A2A2TJ28_9CYAN</name>
<dbReference type="InterPro" id="IPR037914">
    <property type="entry name" value="SpoVT-AbrB_sf"/>
</dbReference>
<dbReference type="PROSITE" id="PS51740">
    <property type="entry name" value="SPOVT_ABRB"/>
    <property type="match status" value="1"/>
</dbReference>